<feature type="transmembrane region" description="Helical" evidence="1">
    <location>
        <begin position="21"/>
        <end position="39"/>
    </location>
</feature>
<name>A0A1I7YQ26_9BILA</name>
<keyword evidence="1" id="KW-0812">Transmembrane</keyword>
<evidence type="ECO:0000256" key="1">
    <source>
        <dbReference type="SAM" id="Phobius"/>
    </source>
</evidence>
<dbReference type="Proteomes" id="UP000095287">
    <property type="component" value="Unplaced"/>
</dbReference>
<feature type="transmembrane region" description="Helical" evidence="1">
    <location>
        <begin position="45"/>
        <end position="62"/>
    </location>
</feature>
<keyword evidence="1" id="KW-1133">Transmembrane helix</keyword>
<evidence type="ECO:0000313" key="3">
    <source>
        <dbReference type="WBParaSite" id="L893_g18559.t1"/>
    </source>
</evidence>
<accession>A0A1I7YQ26</accession>
<reference evidence="3" key="1">
    <citation type="submission" date="2016-11" db="UniProtKB">
        <authorList>
            <consortium name="WormBaseParasite"/>
        </authorList>
    </citation>
    <scope>IDENTIFICATION</scope>
</reference>
<organism evidence="2 3">
    <name type="scientific">Steinernema glaseri</name>
    <dbReference type="NCBI Taxonomy" id="37863"/>
    <lineage>
        <taxon>Eukaryota</taxon>
        <taxon>Metazoa</taxon>
        <taxon>Ecdysozoa</taxon>
        <taxon>Nematoda</taxon>
        <taxon>Chromadorea</taxon>
        <taxon>Rhabditida</taxon>
        <taxon>Tylenchina</taxon>
        <taxon>Panagrolaimomorpha</taxon>
        <taxon>Strongyloidoidea</taxon>
        <taxon>Steinernematidae</taxon>
        <taxon>Steinernema</taxon>
    </lineage>
</organism>
<evidence type="ECO:0000313" key="2">
    <source>
        <dbReference type="Proteomes" id="UP000095287"/>
    </source>
</evidence>
<protein>
    <submittedName>
        <fullName evidence="3">DUF4010 domain-containing protein</fullName>
    </submittedName>
</protein>
<keyword evidence="1" id="KW-0472">Membrane</keyword>
<dbReference type="WBParaSite" id="L893_g18559.t1">
    <property type="protein sequence ID" value="L893_g18559.t1"/>
    <property type="gene ID" value="L893_g18559"/>
</dbReference>
<proteinExistence type="predicted"/>
<keyword evidence="2" id="KW-1185">Reference proteome</keyword>
<sequence>MLGGAGNREANSRDKHSQVSGIAQLLVTSFFSVIVIDHFTTLEIFVIFLSLLLMFTLIRAFSRLEHPHGSQNLFL</sequence>
<dbReference type="AlphaFoldDB" id="A0A1I7YQ26"/>